<sequence>MVGFSRFGRFALSALLSVSGAIPAQSVLPDSPGTVVQMSRLNPVRFAPEPLFPMASRSKQPNVTLAPGEKFHWKGLVLQSMGFLLLQHSVRISMANEHDMHLLVNKPYWSDYWASIDQFNWRRWNDGDSFPVNYVGHPMEGAIASYLEIQSNPRDRAVRFGNNRPYWMSRLRGAAWAAVYSTQWELGPLGESAIFNQGGFTYPIQCEPNCGPNSKYTNNTGWVDLIVTPTVGTLWVVGEDVLDRYVTDPLVQRHHGTFPFLLLRAGANPSRSLANILRGHYPWWRDYEHPGQYDSAMVHAFQSALDKEPVERGDVSLYFQSQYLRTNRNGCRECRRWVRGGGITVAFQLRRYLDVYGDFNMAPDASPESSTNVGGNISEAMFGLRSGYNGKRFSVKASIAPGFVSYSRTSDSPPGTPPGNYFRTTDFAATVGINADVKVAHNMGLRFEVHNTLIRYKSPNRDPEGIGTPPYLYFLSHDNYINSTNWGVRVGPVWRF</sequence>
<keyword evidence="3" id="KW-1185">Reference proteome</keyword>
<feature type="signal peptide" evidence="1">
    <location>
        <begin position="1"/>
        <end position="26"/>
    </location>
</feature>
<dbReference type="Proteomes" id="UP000182427">
    <property type="component" value="Chromosome I"/>
</dbReference>
<organism evidence="2 3">
    <name type="scientific">Terriglobus roseus</name>
    <dbReference type="NCBI Taxonomy" id="392734"/>
    <lineage>
        <taxon>Bacteria</taxon>
        <taxon>Pseudomonadati</taxon>
        <taxon>Acidobacteriota</taxon>
        <taxon>Terriglobia</taxon>
        <taxon>Terriglobales</taxon>
        <taxon>Acidobacteriaceae</taxon>
        <taxon>Terriglobus</taxon>
    </lineage>
</organism>
<keyword evidence="1" id="KW-0732">Signal</keyword>
<reference evidence="2 3" key="1">
    <citation type="submission" date="2016-10" db="EMBL/GenBank/DDBJ databases">
        <authorList>
            <person name="de Groot N.N."/>
        </authorList>
    </citation>
    <scope>NUCLEOTIDE SEQUENCE [LARGE SCALE GENOMIC DNA]</scope>
    <source>
        <strain evidence="2 3">GAS232</strain>
    </source>
</reference>
<proteinExistence type="predicted"/>
<dbReference type="EMBL" id="LT629690">
    <property type="protein sequence ID" value="SDF66754.1"/>
    <property type="molecule type" value="Genomic_DNA"/>
</dbReference>
<dbReference type="AlphaFoldDB" id="A0A1G7MYC8"/>
<gene>
    <name evidence="2" type="ORF">SAMN05444167_2943</name>
</gene>
<evidence type="ECO:0000313" key="3">
    <source>
        <dbReference type="Proteomes" id="UP000182427"/>
    </source>
</evidence>
<protein>
    <recommendedName>
        <fullName evidence="4">DUF3943 domain-containing protein</fullName>
    </recommendedName>
</protein>
<evidence type="ECO:0000313" key="2">
    <source>
        <dbReference type="EMBL" id="SDF66754.1"/>
    </source>
</evidence>
<evidence type="ECO:0000256" key="1">
    <source>
        <dbReference type="SAM" id="SignalP"/>
    </source>
</evidence>
<accession>A0A1G7MYC8</accession>
<name>A0A1G7MYC8_9BACT</name>
<evidence type="ECO:0008006" key="4">
    <source>
        <dbReference type="Google" id="ProtNLM"/>
    </source>
</evidence>
<feature type="chain" id="PRO_5009241998" description="DUF3943 domain-containing protein" evidence="1">
    <location>
        <begin position="27"/>
        <end position="496"/>
    </location>
</feature>